<organism evidence="2 3">
    <name type="scientific">Nephila pilipes</name>
    <name type="common">Giant wood spider</name>
    <name type="synonym">Nephila maculata</name>
    <dbReference type="NCBI Taxonomy" id="299642"/>
    <lineage>
        <taxon>Eukaryota</taxon>
        <taxon>Metazoa</taxon>
        <taxon>Ecdysozoa</taxon>
        <taxon>Arthropoda</taxon>
        <taxon>Chelicerata</taxon>
        <taxon>Arachnida</taxon>
        <taxon>Araneae</taxon>
        <taxon>Araneomorphae</taxon>
        <taxon>Entelegynae</taxon>
        <taxon>Araneoidea</taxon>
        <taxon>Nephilidae</taxon>
        <taxon>Nephila</taxon>
    </lineage>
</organism>
<name>A0A8X6PDP1_NEPPI</name>
<sequence length="102" mass="11922">MLDYILHRSALNLQMEEPNLIKNNLKSEMDQVTALKTSLTSELELLKNQIRIEILNSTNSYQPGPSDDGFTTKTRRKRIKSKAITQYYDFYLKSTENRNVHN</sequence>
<feature type="coiled-coil region" evidence="1">
    <location>
        <begin position="22"/>
        <end position="49"/>
    </location>
</feature>
<dbReference type="Proteomes" id="UP000887013">
    <property type="component" value="Unassembled WGS sequence"/>
</dbReference>
<keyword evidence="1" id="KW-0175">Coiled coil</keyword>
<gene>
    <name evidence="2" type="ORF">NPIL_102091</name>
</gene>
<dbReference type="AlphaFoldDB" id="A0A8X6PDP1"/>
<accession>A0A8X6PDP1</accession>
<reference evidence="2" key="1">
    <citation type="submission" date="2020-08" db="EMBL/GenBank/DDBJ databases">
        <title>Multicomponent nature underlies the extraordinary mechanical properties of spider dragline silk.</title>
        <authorList>
            <person name="Kono N."/>
            <person name="Nakamura H."/>
            <person name="Mori M."/>
            <person name="Yoshida Y."/>
            <person name="Ohtoshi R."/>
            <person name="Malay A.D."/>
            <person name="Moran D.A.P."/>
            <person name="Tomita M."/>
            <person name="Numata K."/>
            <person name="Arakawa K."/>
        </authorList>
    </citation>
    <scope>NUCLEOTIDE SEQUENCE</scope>
</reference>
<proteinExistence type="predicted"/>
<protein>
    <submittedName>
        <fullName evidence="2">Uncharacterized protein</fullName>
    </submittedName>
</protein>
<dbReference type="EMBL" id="BMAW01068040">
    <property type="protein sequence ID" value="GFT62503.1"/>
    <property type="molecule type" value="Genomic_DNA"/>
</dbReference>
<comment type="caution">
    <text evidence="2">The sequence shown here is derived from an EMBL/GenBank/DDBJ whole genome shotgun (WGS) entry which is preliminary data.</text>
</comment>
<evidence type="ECO:0000256" key="1">
    <source>
        <dbReference type="SAM" id="Coils"/>
    </source>
</evidence>
<evidence type="ECO:0000313" key="2">
    <source>
        <dbReference type="EMBL" id="GFT62503.1"/>
    </source>
</evidence>
<keyword evidence="3" id="KW-1185">Reference proteome</keyword>
<evidence type="ECO:0000313" key="3">
    <source>
        <dbReference type="Proteomes" id="UP000887013"/>
    </source>
</evidence>